<sequence>MSPYFTHSEDLTNWFTLSRFIRPNFSAKSWNRFCAEPAFGWPYNANIPPEDKTKNQISSIKKKVGSASFRIIKCSKYFIAPASVSVSQHQGHQS</sequence>
<keyword evidence="2" id="KW-1185">Reference proteome</keyword>
<name>A0AAV4MHA0_CAEEX</name>
<dbReference type="AlphaFoldDB" id="A0AAV4MHA0"/>
<organism evidence="1 2">
    <name type="scientific">Caerostris extrusa</name>
    <name type="common">Bark spider</name>
    <name type="synonym">Caerostris bankana</name>
    <dbReference type="NCBI Taxonomy" id="172846"/>
    <lineage>
        <taxon>Eukaryota</taxon>
        <taxon>Metazoa</taxon>
        <taxon>Ecdysozoa</taxon>
        <taxon>Arthropoda</taxon>
        <taxon>Chelicerata</taxon>
        <taxon>Arachnida</taxon>
        <taxon>Araneae</taxon>
        <taxon>Araneomorphae</taxon>
        <taxon>Entelegynae</taxon>
        <taxon>Araneoidea</taxon>
        <taxon>Araneidae</taxon>
        <taxon>Caerostris</taxon>
    </lineage>
</organism>
<protein>
    <submittedName>
        <fullName evidence="1">Uncharacterized protein</fullName>
    </submittedName>
</protein>
<dbReference type="Proteomes" id="UP001054945">
    <property type="component" value="Unassembled WGS sequence"/>
</dbReference>
<gene>
    <name evidence="1" type="ORF">CEXT_56211</name>
</gene>
<comment type="caution">
    <text evidence="1">The sequence shown here is derived from an EMBL/GenBank/DDBJ whole genome shotgun (WGS) entry which is preliminary data.</text>
</comment>
<evidence type="ECO:0000313" key="1">
    <source>
        <dbReference type="EMBL" id="GIX70811.1"/>
    </source>
</evidence>
<accession>A0AAV4MHA0</accession>
<reference evidence="1 2" key="1">
    <citation type="submission" date="2021-06" db="EMBL/GenBank/DDBJ databases">
        <title>Caerostris extrusa draft genome.</title>
        <authorList>
            <person name="Kono N."/>
            <person name="Arakawa K."/>
        </authorList>
    </citation>
    <scope>NUCLEOTIDE SEQUENCE [LARGE SCALE GENOMIC DNA]</scope>
</reference>
<evidence type="ECO:0000313" key="2">
    <source>
        <dbReference type="Proteomes" id="UP001054945"/>
    </source>
</evidence>
<proteinExistence type="predicted"/>
<dbReference type="EMBL" id="BPLR01002166">
    <property type="protein sequence ID" value="GIX70811.1"/>
    <property type="molecule type" value="Genomic_DNA"/>
</dbReference>